<evidence type="ECO:0000256" key="5">
    <source>
        <dbReference type="ARBA" id="ARBA00023242"/>
    </source>
</evidence>
<feature type="domain" description="Ubiquitin-like" evidence="6">
    <location>
        <begin position="325"/>
        <end position="400"/>
    </location>
</feature>
<dbReference type="PROSITE" id="PS00299">
    <property type="entry name" value="UBIQUITIN_1"/>
    <property type="match status" value="1"/>
</dbReference>
<name>A0A9W7EE03_9STRA</name>
<dbReference type="PRINTS" id="PR00348">
    <property type="entry name" value="UBIQUITIN"/>
</dbReference>
<comment type="subcellular location">
    <subcellularLocation>
        <location evidence="2">Cytoplasm</location>
    </subcellularLocation>
    <subcellularLocation>
        <location evidence="1">Nucleus</location>
    </subcellularLocation>
</comment>
<dbReference type="EMBL" id="BLQM01000207">
    <property type="protein sequence ID" value="GMH75392.1"/>
    <property type="molecule type" value="Genomic_DNA"/>
</dbReference>
<proteinExistence type="predicted"/>
<reference evidence="8" key="1">
    <citation type="journal article" date="2023" name="Commun. Biol.">
        <title>Genome analysis of Parmales, the sister group of diatoms, reveals the evolutionary specialization of diatoms from phago-mixotrophs to photoautotrophs.</title>
        <authorList>
            <person name="Ban H."/>
            <person name="Sato S."/>
            <person name="Yoshikawa S."/>
            <person name="Yamada K."/>
            <person name="Nakamura Y."/>
            <person name="Ichinomiya M."/>
            <person name="Sato N."/>
            <person name="Blanc-Mathieu R."/>
            <person name="Endo H."/>
            <person name="Kuwata A."/>
            <person name="Ogata H."/>
        </authorList>
    </citation>
    <scope>NUCLEOTIDE SEQUENCE [LARGE SCALE GENOMIC DNA]</scope>
</reference>
<sequence length="833" mass="92501">MSTTTPSSSLPLKRVTLFTSPLAYFQRSGTSSSLALEIPLKQRDLIVDTLSVSAPSSISYSGKEVGREEVGEECFGFGEGGRGEILASLVGSNISITHRQPSSSSSSSSAETTTTSTITQTGIVISVAKKKQSIGNLNSTSDTFESTFYNLSLLNESTFEVSTIKIDDITTFKILDQYIQSELLKSLSQKVKNRKPKQKPSGKTLINIQTTNEDAGEVNIGYVGKMKEWRCSYRLNIPKENRDWSNVNESSEDDVSSLASDSKVTLSVFGNVTNSTTEDWKEVEMRLVPSEVTMLSASGTKPSSASLEAIKNAQYEAKQTYGGGMQIFVKTLTGKTITLDCDSSDTIDVMKSKIQDKEGIPPDQQRLIFAGKQLEDGRTLSDYNIQKESTLHLVLRLRGGPGSCSLSLNQVKSSPVTGGSDDYEYESLNIRQCQMHDVVYEALTPVTIKSNESAMVPLGTKVLLGDRVLHYDPKESEVRVDKCIHMVNDSDTPFSPGDMSIFDDERFVSQVNFNPMLPGDDELIVYGEDSSVDINRSKPSTDKEEPVKAQMLVDAVESKTVGLRISYIARGCTTYTIKNCSNEKSVSKLYVDHTASPKHGGYVITTTEKCIKSTANFARYEFSLAPEQEIVFKVSEEAEYFIDTKILSSLCLLQKSVPSLLNDGVITQQVASELQKYIELRRLKEDLRMIKSGSMSQIDVLKLKDTFTKNWLRVIIQESEKLYKIQSQVDEKRRSIAAQERNVKNITMIQARLRENIKGLEKVSFNDATSTLLNRYLGDLNKQEDELLLGNRIIEKLNGEIYGHEQMTRAIKNKIREDSEKAIAIVNGQEAQI</sequence>
<dbReference type="FunFam" id="3.10.20.90:FF:000016">
    <property type="entry name" value="Polyubiquitin 3"/>
    <property type="match status" value="1"/>
</dbReference>
<evidence type="ECO:0000256" key="3">
    <source>
        <dbReference type="ARBA" id="ARBA00022490"/>
    </source>
</evidence>
<keyword evidence="4" id="KW-1017">Isopeptide bond</keyword>
<evidence type="ECO:0000259" key="6">
    <source>
        <dbReference type="PROSITE" id="PS50053"/>
    </source>
</evidence>
<gene>
    <name evidence="7" type="ORF">TL16_g06749</name>
</gene>
<evidence type="ECO:0000256" key="2">
    <source>
        <dbReference type="ARBA" id="ARBA00004496"/>
    </source>
</evidence>
<dbReference type="Proteomes" id="UP001162640">
    <property type="component" value="Unassembled WGS sequence"/>
</dbReference>
<dbReference type="Gene3D" id="3.10.20.90">
    <property type="entry name" value="Phosphatidylinositol 3-kinase Catalytic Subunit, Chain A, domain 1"/>
    <property type="match status" value="1"/>
</dbReference>
<evidence type="ECO:0000313" key="8">
    <source>
        <dbReference type="Proteomes" id="UP001162640"/>
    </source>
</evidence>
<dbReference type="SUPFAM" id="SSF54236">
    <property type="entry name" value="Ubiquitin-like"/>
    <property type="match status" value="1"/>
</dbReference>
<dbReference type="GO" id="GO:0003729">
    <property type="term" value="F:mRNA binding"/>
    <property type="evidence" value="ECO:0007669"/>
    <property type="project" value="UniProtKB-ARBA"/>
</dbReference>
<dbReference type="CDD" id="cd01803">
    <property type="entry name" value="Ubl_ubiquitin"/>
    <property type="match status" value="1"/>
</dbReference>
<dbReference type="InterPro" id="IPR019956">
    <property type="entry name" value="Ubiquitin_dom"/>
</dbReference>
<keyword evidence="3" id="KW-0963">Cytoplasm</keyword>
<dbReference type="PROSITE" id="PS50053">
    <property type="entry name" value="UBIQUITIN_2"/>
    <property type="match status" value="1"/>
</dbReference>
<dbReference type="GO" id="GO:0005737">
    <property type="term" value="C:cytoplasm"/>
    <property type="evidence" value="ECO:0007669"/>
    <property type="project" value="UniProtKB-SubCell"/>
</dbReference>
<dbReference type="AlphaFoldDB" id="A0A9W7EE03"/>
<organism evidence="7 8">
    <name type="scientific">Triparma laevis f. inornata</name>
    <dbReference type="NCBI Taxonomy" id="1714386"/>
    <lineage>
        <taxon>Eukaryota</taxon>
        <taxon>Sar</taxon>
        <taxon>Stramenopiles</taxon>
        <taxon>Ochrophyta</taxon>
        <taxon>Bolidophyceae</taxon>
        <taxon>Parmales</taxon>
        <taxon>Triparmaceae</taxon>
        <taxon>Triparma</taxon>
    </lineage>
</organism>
<keyword evidence="5" id="KW-0539">Nucleus</keyword>
<evidence type="ECO:0000313" key="7">
    <source>
        <dbReference type="EMBL" id="GMH75392.1"/>
    </source>
</evidence>
<dbReference type="GO" id="GO:0005634">
    <property type="term" value="C:nucleus"/>
    <property type="evidence" value="ECO:0007669"/>
    <property type="project" value="UniProtKB-SubCell"/>
</dbReference>
<dbReference type="InterPro" id="IPR029071">
    <property type="entry name" value="Ubiquitin-like_domsf"/>
</dbReference>
<evidence type="ECO:0000256" key="4">
    <source>
        <dbReference type="ARBA" id="ARBA00022499"/>
    </source>
</evidence>
<dbReference type="SMART" id="SM00213">
    <property type="entry name" value="UBQ"/>
    <property type="match status" value="1"/>
</dbReference>
<dbReference type="InterPro" id="IPR000626">
    <property type="entry name" value="Ubiquitin-like_dom"/>
</dbReference>
<dbReference type="Pfam" id="PF00240">
    <property type="entry name" value="ubiquitin"/>
    <property type="match status" value="1"/>
</dbReference>
<dbReference type="InterPro" id="IPR019954">
    <property type="entry name" value="Ubiquitin_CS"/>
</dbReference>
<dbReference type="PANTHER" id="PTHR10666">
    <property type="entry name" value="UBIQUITIN"/>
    <property type="match status" value="1"/>
</dbReference>
<dbReference type="InterPro" id="IPR050158">
    <property type="entry name" value="Ubiquitin_ubiquitin-like"/>
</dbReference>
<comment type="caution">
    <text evidence="7">The sequence shown here is derived from an EMBL/GenBank/DDBJ whole genome shotgun (WGS) entry which is preliminary data.</text>
</comment>
<accession>A0A9W7EE03</accession>
<protein>
    <recommendedName>
        <fullName evidence="6">Ubiquitin-like domain-containing protein</fullName>
    </recommendedName>
</protein>
<evidence type="ECO:0000256" key="1">
    <source>
        <dbReference type="ARBA" id="ARBA00004123"/>
    </source>
</evidence>